<reference evidence="3" key="1">
    <citation type="submission" date="2020-09" db="EMBL/GenBank/DDBJ databases">
        <authorList>
            <person name="Palma L."/>
            <person name="Caballero P."/>
            <person name="Berry C."/>
            <person name="Del Valle E."/>
        </authorList>
    </citation>
    <scope>NUCLEOTIDE SEQUENCE</scope>
    <source>
        <strain evidence="3">M</strain>
    </source>
</reference>
<gene>
    <name evidence="3" type="ORF">ID854_16285</name>
</gene>
<proteinExistence type="predicted"/>
<dbReference type="GeneID" id="97126837"/>
<dbReference type="EMBL" id="JACXBF010000426">
    <property type="protein sequence ID" value="MBD2801946.1"/>
    <property type="molecule type" value="Genomic_DNA"/>
</dbReference>
<evidence type="ECO:0000313" key="3">
    <source>
        <dbReference type="EMBL" id="MBD2801946.1"/>
    </source>
</evidence>
<accession>A0AAW3YX55</accession>
<dbReference type="AlphaFoldDB" id="A0AAW3YX55"/>
<dbReference type="NCBIfam" id="NF041951">
    <property type="entry name" value="phage_RstR"/>
    <property type="match status" value="1"/>
</dbReference>
<dbReference type="InterPro" id="IPR049639">
    <property type="entry name" value="RstR"/>
</dbReference>
<organism evidence="3">
    <name type="scientific">Xenorhabdus szentirmaii</name>
    <dbReference type="NCBI Taxonomy" id="290112"/>
    <lineage>
        <taxon>Bacteria</taxon>
        <taxon>Pseudomonadati</taxon>
        <taxon>Pseudomonadota</taxon>
        <taxon>Gammaproteobacteria</taxon>
        <taxon>Enterobacterales</taxon>
        <taxon>Morganellaceae</taxon>
        <taxon>Xenorhabdus</taxon>
    </lineage>
</organism>
<keyword evidence="1" id="KW-0238">DNA-binding</keyword>
<dbReference type="SMART" id="SM00530">
    <property type="entry name" value="HTH_XRE"/>
    <property type="match status" value="1"/>
</dbReference>
<reference evidence="3" key="2">
    <citation type="journal article" date="2024" name="Toxins">
        <title>Genome Sequence Analysis of Native Xenorhabdus Strains Isolated from Entomopathogenic Nematodes in Argentina.</title>
        <authorList>
            <person name="Palma L."/>
            <person name="Frizzo L."/>
            <person name="Kaiser S."/>
            <person name="Berry C."/>
            <person name="Caballero P."/>
            <person name="Bode H.B."/>
            <person name="Del Valle E.E."/>
        </authorList>
    </citation>
    <scope>NUCLEOTIDE SEQUENCE</scope>
    <source>
        <strain evidence="3">M</strain>
    </source>
</reference>
<sequence>MTISFQNWLSENGMEIFATRLREAREARKMTQARLADLLTVNRRVYNRWERGSSVPQLDTVVKIAQALQMSIDALVGLEAPKAPKIHNPKLQALYEQIDSLSDEDQQALIVLMDSLVTRTKMAKLIVGQQ</sequence>
<feature type="domain" description="HTH cro/C1-type" evidence="2">
    <location>
        <begin position="21"/>
        <end position="75"/>
    </location>
</feature>
<dbReference type="Proteomes" id="UP001193920">
    <property type="component" value="Unassembled WGS sequence"/>
</dbReference>
<dbReference type="PROSITE" id="PS50943">
    <property type="entry name" value="HTH_CROC1"/>
    <property type="match status" value="1"/>
</dbReference>
<dbReference type="GO" id="GO:0003677">
    <property type="term" value="F:DNA binding"/>
    <property type="evidence" value="ECO:0007669"/>
    <property type="project" value="UniProtKB-KW"/>
</dbReference>
<evidence type="ECO:0000256" key="1">
    <source>
        <dbReference type="ARBA" id="ARBA00023125"/>
    </source>
</evidence>
<dbReference type="PANTHER" id="PTHR46558">
    <property type="entry name" value="TRACRIPTIONAL REGULATORY PROTEIN-RELATED-RELATED"/>
    <property type="match status" value="1"/>
</dbReference>
<dbReference type="CDD" id="cd00093">
    <property type="entry name" value="HTH_XRE"/>
    <property type="match status" value="1"/>
</dbReference>
<dbReference type="PANTHER" id="PTHR46558:SF11">
    <property type="entry name" value="HTH-TYPE TRANSCRIPTIONAL REGULATOR XRE"/>
    <property type="match status" value="1"/>
</dbReference>
<evidence type="ECO:0000259" key="2">
    <source>
        <dbReference type="PROSITE" id="PS50943"/>
    </source>
</evidence>
<dbReference type="Pfam" id="PF01381">
    <property type="entry name" value="HTH_3"/>
    <property type="match status" value="1"/>
</dbReference>
<dbReference type="InterPro" id="IPR001387">
    <property type="entry name" value="Cro/C1-type_HTH"/>
</dbReference>
<name>A0AAW3YX55_9GAMM</name>
<comment type="caution">
    <text evidence="3">The sequence shown here is derived from an EMBL/GenBank/DDBJ whole genome shotgun (WGS) entry which is preliminary data.</text>
</comment>
<dbReference type="RefSeq" id="WP_084616137.1">
    <property type="nucleotide sequence ID" value="NZ_CAWNPE010000001.1"/>
</dbReference>
<dbReference type="Gene3D" id="1.10.260.40">
    <property type="entry name" value="lambda repressor-like DNA-binding domains"/>
    <property type="match status" value="1"/>
</dbReference>
<protein>
    <submittedName>
        <fullName evidence="3">Helix-turn-helix transcriptional regulator</fullName>
    </submittedName>
</protein>
<dbReference type="InterPro" id="IPR010982">
    <property type="entry name" value="Lambda_DNA-bd_dom_sf"/>
</dbReference>
<dbReference type="SUPFAM" id="SSF47413">
    <property type="entry name" value="lambda repressor-like DNA-binding domains"/>
    <property type="match status" value="1"/>
</dbReference>